<feature type="transmembrane region" description="Helical" evidence="2">
    <location>
        <begin position="80"/>
        <end position="100"/>
    </location>
</feature>
<sequence length="165" mass="18055">MSRFSSVRKDADPQANAERGWFWMQYLPLFFILIGYLIWRAACRALLLPPLAVAIGVDADALTVTAGSVPLPFAPLISELVVFAAFVTATLLIGFAVRLVKRIPKSGKSFSRPARFDQNPAVPAEASLPAATDPKDLAAPPSDRRVELRARLNRLLNSPCDPRRS</sequence>
<reference evidence="3" key="2">
    <citation type="journal article" date="2021" name="PeerJ">
        <title>Extensive microbial diversity within the chicken gut microbiome revealed by metagenomics and culture.</title>
        <authorList>
            <person name="Gilroy R."/>
            <person name="Ravi A."/>
            <person name="Getino M."/>
            <person name="Pursley I."/>
            <person name="Horton D.L."/>
            <person name="Alikhan N.F."/>
            <person name="Baker D."/>
            <person name="Gharbi K."/>
            <person name="Hall N."/>
            <person name="Watson M."/>
            <person name="Adriaenssens E.M."/>
            <person name="Foster-Nyarko E."/>
            <person name="Jarju S."/>
            <person name="Secka A."/>
            <person name="Antonio M."/>
            <person name="Oren A."/>
            <person name="Chaudhuri R.R."/>
            <person name="La Ragione R."/>
            <person name="Hildebrand F."/>
            <person name="Pallen M.J."/>
        </authorList>
    </citation>
    <scope>NUCLEOTIDE SEQUENCE</scope>
    <source>
        <strain evidence="3">23406</strain>
    </source>
</reference>
<evidence type="ECO:0000313" key="4">
    <source>
        <dbReference type="Proteomes" id="UP000886891"/>
    </source>
</evidence>
<name>A0A9D1SX66_9FIRM</name>
<comment type="caution">
    <text evidence="3">The sequence shown here is derived from an EMBL/GenBank/DDBJ whole genome shotgun (WGS) entry which is preliminary data.</text>
</comment>
<feature type="region of interest" description="Disordered" evidence="1">
    <location>
        <begin position="125"/>
        <end position="144"/>
    </location>
</feature>
<feature type="transmembrane region" description="Helical" evidence="2">
    <location>
        <begin position="20"/>
        <end position="39"/>
    </location>
</feature>
<gene>
    <name evidence="3" type="ORF">IAB14_02015</name>
</gene>
<evidence type="ECO:0000256" key="1">
    <source>
        <dbReference type="SAM" id="MobiDB-lite"/>
    </source>
</evidence>
<keyword evidence="2" id="KW-1133">Transmembrane helix</keyword>
<dbReference type="EMBL" id="DVOH01000016">
    <property type="protein sequence ID" value="HIU99873.1"/>
    <property type="molecule type" value="Genomic_DNA"/>
</dbReference>
<dbReference type="Proteomes" id="UP000886891">
    <property type="component" value="Unassembled WGS sequence"/>
</dbReference>
<proteinExistence type="predicted"/>
<keyword evidence="2" id="KW-0812">Transmembrane</keyword>
<organism evidence="3 4">
    <name type="scientific">Candidatus Stercoripulliclostridium merdipullorum</name>
    <dbReference type="NCBI Taxonomy" id="2840952"/>
    <lineage>
        <taxon>Bacteria</taxon>
        <taxon>Bacillati</taxon>
        <taxon>Bacillota</taxon>
        <taxon>Clostridia</taxon>
        <taxon>Eubacteriales</taxon>
        <taxon>Candidatus Stercoripulliclostridium</taxon>
    </lineage>
</organism>
<keyword evidence="2" id="KW-0472">Membrane</keyword>
<protein>
    <submittedName>
        <fullName evidence="3">Uncharacterized protein</fullName>
    </submittedName>
</protein>
<evidence type="ECO:0000256" key="2">
    <source>
        <dbReference type="SAM" id="Phobius"/>
    </source>
</evidence>
<reference evidence="3" key="1">
    <citation type="submission" date="2020-10" db="EMBL/GenBank/DDBJ databases">
        <authorList>
            <person name="Gilroy R."/>
        </authorList>
    </citation>
    <scope>NUCLEOTIDE SEQUENCE</scope>
    <source>
        <strain evidence="3">23406</strain>
    </source>
</reference>
<dbReference type="AlphaFoldDB" id="A0A9D1SX66"/>
<evidence type="ECO:0000313" key="3">
    <source>
        <dbReference type="EMBL" id="HIU99873.1"/>
    </source>
</evidence>
<accession>A0A9D1SX66</accession>